<dbReference type="InterPro" id="IPR013083">
    <property type="entry name" value="Znf_RING/FYVE/PHD"/>
</dbReference>
<feature type="domain" description="RING-type" evidence="12">
    <location>
        <begin position="451"/>
        <end position="495"/>
    </location>
</feature>
<evidence type="ECO:0000256" key="6">
    <source>
        <dbReference type="ARBA" id="ARBA00022989"/>
    </source>
</evidence>
<evidence type="ECO:0000256" key="4">
    <source>
        <dbReference type="ARBA" id="ARBA00022771"/>
    </source>
</evidence>
<gene>
    <name evidence="13" type="ORF">FIBSPDRAFT_772413</name>
</gene>
<evidence type="ECO:0000256" key="10">
    <source>
        <dbReference type="SAM" id="Phobius"/>
    </source>
</evidence>
<keyword evidence="4 8" id="KW-0863">Zinc-finger</keyword>
<feature type="transmembrane region" description="Helical" evidence="10">
    <location>
        <begin position="254"/>
        <end position="279"/>
    </location>
</feature>
<evidence type="ECO:0000256" key="5">
    <source>
        <dbReference type="ARBA" id="ARBA00022833"/>
    </source>
</evidence>
<evidence type="ECO:0000256" key="1">
    <source>
        <dbReference type="ARBA" id="ARBA00004370"/>
    </source>
</evidence>
<organism evidence="13 14">
    <name type="scientific">Athelia psychrophila</name>
    <dbReference type="NCBI Taxonomy" id="1759441"/>
    <lineage>
        <taxon>Eukaryota</taxon>
        <taxon>Fungi</taxon>
        <taxon>Dikarya</taxon>
        <taxon>Basidiomycota</taxon>
        <taxon>Agaricomycotina</taxon>
        <taxon>Agaricomycetes</taxon>
        <taxon>Agaricomycetidae</taxon>
        <taxon>Atheliales</taxon>
        <taxon>Atheliaceae</taxon>
        <taxon>Athelia</taxon>
    </lineage>
</organism>
<keyword evidence="11" id="KW-0732">Signal</keyword>
<sequence length="572" mass="61386">MVPAIFKMLPAVFLVSLWLSAGGVRAYIPATPTNDTTAIQTGSNTSNTSNLLLQWYADGSLQTHVSYQLVGADSSGVAEGALVHFSEDMVINETSYTPWIALVSCDSNTTNSSNDTDIFTYAQSSGAVAALLYSSYSQACLINPAYADPATFNQIMDIFTTEALNTASLIEYQFGQFGLKNESIYGNFNASKLNESVAIVNETFKTGHPQKPGYIFATLTAYNATLPDGDGDDDGDGNSSATSNNSGSAKGTSVAMIILYAITGCVSALFCGVIVMGAIRAVRHPDRYGPRSGRNRDGDSFIGQGQSRARGLTRAILDTFPIVKFGGAAELTDSPVIVPKDIDIESRPQSYGPGELNEWEVMDVPLQMIQHGDAKTDHQQGVPDDAEEADVTEMQAGSPARPRASSSRLSGASHPSRPQSGAPAVPRPQIQTASGGPMESVIPEAIGTETCPICIVDFEEGDDLRLLPCEGKHRFHQECVDPWLLELSSSCPICRQDFQALETMLSGESEDSHSPHPDYPPSTPHGTPQPLGRFSRYLRFARRRRNQIESSHGHGPHGRAEAESPEPTSPDN</sequence>
<evidence type="ECO:0000256" key="2">
    <source>
        <dbReference type="ARBA" id="ARBA00022692"/>
    </source>
</evidence>
<evidence type="ECO:0000259" key="12">
    <source>
        <dbReference type="PROSITE" id="PS50089"/>
    </source>
</evidence>
<feature type="region of interest" description="Disordered" evidence="9">
    <location>
        <begin position="504"/>
        <end position="572"/>
    </location>
</feature>
<keyword evidence="5" id="KW-0862">Zinc</keyword>
<evidence type="ECO:0000256" key="11">
    <source>
        <dbReference type="SAM" id="SignalP"/>
    </source>
</evidence>
<dbReference type="Proteomes" id="UP000076532">
    <property type="component" value="Unassembled WGS sequence"/>
</dbReference>
<dbReference type="Pfam" id="PF13639">
    <property type="entry name" value="zf-RING_2"/>
    <property type="match status" value="1"/>
</dbReference>
<comment type="subcellular location">
    <subcellularLocation>
        <location evidence="1">Membrane</location>
    </subcellularLocation>
</comment>
<dbReference type="GO" id="GO:0016020">
    <property type="term" value="C:membrane"/>
    <property type="evidence" value="ECO:0007669"/>
    <property type="project" value="UniProtKB-SubCell"/>
</dbReference>
<dbReference type="InterPro" id="IPR001841">
    <property type="entry name" value="Znf_RING"/>
</dbReference>
<keyword evidence="3" id="KW-0479">Metal-binding</keyword>
<feature type="compositionally biased region" description="Low complexity" evidence="9">
    <location>
        <begin position="396"/>
        <end position="417"/>
    </location>
</feature>
<keyword evidence="7 10" id="KW-0472">Membrane</keyword>
<evidence type="ECO:0000256" key="3">
    <source>
        <dbReference type="ARBA" id="ARBA00022723"/>
    </source>
</evidence>
<dbReference type="STRING" id="436010.A0A166XCH0"/>
<feature type="region of interest" description="Disordered" evidence="9">
    <location>
        <begin position="227"/>
        <end position="249"/>
    </location>
</feature>
<dbReference type="PANTHER" id="PTHR46539">
    <property type="entry name" value="E3 UBIQUITIN-PROTEIN LIGASE ATL42"/>
    <property type="match status" value="1"/>
</dbReference>
<dbReference type="EMBL" id="KV417480">
    <property type="protein sequence ID" value="KZP34645.1"/>
    <property type="molecule type" value="Genomic_DNA"/>
</dbReference>
<dbReference type="SUPFAM" id="SSF57850">
    <property type="entry name" value="RING/U-box"/>
    <property type="match status" value="1"/>
</dbReference>
<evidence type="ECO:0000313" key="14">
    <source>
        <dbReference type="Proteomes" id="UP000076532"/>
    </source>
</evidence>
<keyword evidence="14" id="KW-1185">Reference proteome</keyword>
<proteinExistence type="predicted"/>
<feature type="compositionally biased region" description="Basic and acidic residues" evidence="9">
    <location>
        <begin position="285"/>
        <end position="299"/>
    </location>
</feature>
<protein>
    <recommendedName>
        <fullName evidence="12">RING-type domain-containing protein</fullName>
    </recommendedName>
</protein>
<feature type="compositionally biased region" description="Low complexity" evidence="9">
    <location>
        <begin position="237"/>
        <end position="248"/>
    </location>
</feature>
<dbReference type="Gene3D" id="3.30.40.10">
    <property type="entry name" value="Zinc/RING finger domain, C3HC4 (zinc finger)"/>
    <property type="match status" value="1"/>
</dbReference>
<evidence type="ECO:0000256" key="8">
    <source>
        <dbReference type="PROSITE-ProRule" id="PRU00175"/>
    </source>
</evidence>
<keyword evidence="6 10" id="KW-1133">Transmembrane helix</keyword>
<dbReference type="PANTHER" id="PTHR46539:SF1">
    <property type="entry name" value="E3 UBIQUITIN-PROTEIN LIGASE ATL42"/>
    <property type="match status" value="1"/>
</dbReference>
<reference evidence="13 14" key="1">
    <citation type="journal article" date="2016" name="Mol. Biol. Evol.">
        <title>Comparative Genomics of Early-Diverging Mushroom-Forming Fungi Provides Insights into the Origins of Lignocellulose Decay Capabilities.</title>
        <authorList>
            <person name="Nagy L.G."/>
            <person name="Riley R."/>
            <person name="Tritt A."/>
            <person name="Adam C."/>
            <person name="Daum C."/>
            <person name="Floudas D."/>
            <person name="Sun H."/>
            <person name="Yadav J.S."/>
            <person name="Pangilinan J."/>
            <person name="Larsson K.H."/>
            <person name="Matsuura K."/>
            <person name="Barry K."/>
            <person name="Labutti K."/>
            <person name="Kuo R."/>
            <person name="Ohm R.A."/>
            <person name="Bhattacharya S.S."/>
            <person name="Shirouzu T."/>
            <person name="Yoshinaga Y."/>
            <person name="Martin F.M."/>
            <person name="Grigoriev I.V."/>
            <person name="Hibbett D.S."/>
        </authorList>
    </citation>
    <scope>NUCLEOTIDE SEQUENCE [LARGE SCALE GENOMIC DNA]</scope>
    <source>
        <strain evidence="13 14">CBS 109695</strain>
    </source>
</reference>
<dbReference type="GO" id="GO:0008270">
    <property type="term" value="F:zinc ion binding"/>
    <property type="evidence" value="ECO:0007669"/>
    <property type="project" value="UniProtKB-KW"/>
</dbReference>
<feature type="region of interest" description="Disordered" evidence="9">
    <location>
        <begin position="285"/>
        <end position="306"/>
    </location>
</feature>
<feature type="chain" id="PRO_5007882293" description="RING-type domain-containing protein" evidence="11">
    <location>
        <begin position="27"/>
        <end position="572"/>
    </location>
</feature>
<evidence type="ECO:0000256" key="9">
    <source>
        <dbReference type="SAM" id="MobiDB-lite"/>
    </source>
</evidence>
<dbReference type="OrthoDB" id="8062037at2759"/>
<dbReference type="CDD" id="cd16454">
    <property type="entry name" value="RING-H2_PA-TM-RING"/>
    <property type="match status" value="1"/>
</dbReference>
<feature type="region of interest" description="Disordered" evidence="9">
    <location>
        <begin position="373"/>
        <end position="440"/>
    </location>
</feature>
<feature type="signal peptide" evidence="11">
    <location>
        <begin position="1"/>
        <end position="26"/>
    </location>
</feature>
<name>A0A166XCH0_9AGAM</name>
<dbReference type="PROSITE" id="PS50089">
    <property type="entry name" value="ZF_RING_2"/>
    <property type="match status" value="1"/>
</dbReference>
<dbReference type="AlphaFoldDB" id="A0A166XCH0"/>
<keyword evidence="2 10" id="KW-0812">Transmembrane</keyword>
<dbReference type="SMART" id="SM00184">
    <property type="entry name" value="RING"/>
    <property type="match status" value="1"/>
</dbReference>
<accession>A0A166XCH0</accession>
<evidence type="ECO:0000256" key="7">
    <source>
        <dbReference type="ARBA" id="ARBA00023136"/>
    </source>
</evidence>
<evidence type="ECO:0000313" key="13">
    <source>
        <dbReference type="EMBL" id="KZP34645.1"/>
    </source>
</evidence>